<sequence length="396" mass="44038">MSQFTFGERVGIVLLVQTSTLSASAIVGLLSYIAYSAVTVFRGAQKRWTIGGAAEVLFLNQLAWDLIQAVGGIMDIKWALEGTIYNGSFCVTQGALKHASGLGSALSTLVCGPLYLYLPLSNQSFKSIGVYTLYILCFSGVPPVYENEDDRRRKSLRRSLAFIVCLWIAVGLVLTINMGADGAYHFYGPTGFWCWIASTYSVQRIAADYAFFWITAASNIVIYSILFLFIKGYIATDGWRIYRRPVRQEISDLSSKRAYGLLYYPAVYIISILPLSIVRYRNFANHSDPHGGTIFADVVFLANGLFNVILFSITRPFLLPHDLQSPQRPLEIIEVHPSEGPIHDADNNGPPSITHRNIPIDNNRKSFHSAGAYTFQSSRAEEDEIRERAPSEKSSV</sequence>
<proteinExistence type="predicted"/>
<accession>A0ACC0TTK0</accession>
<reference evidence="1" key="1">
    <citation type="submission" date="2021-03" db="EMBL/GenBank/DDBJ databases">
        <title>Evolutionary priming and transition to the ectomycorrhizal habit in an iconic lineage of mushroom-forming fungi: is preadaptation a requirement?</title>
        <authorList>
            <consortium name="DOE Joint Genome Institute"/>
            <person name="Looney B.P."/>
            <person name="Miyauchi S."/>
            <person name="Morin E."/>
            <person name="Drula E."/>
            <person name="Courty P.E."/>
            <person name="Chicoki N."/>
            <person name="Fauchery L."/>
            <person name="Kohler A."/>
            <person name="Kuo A."/>
            <person name="LaButti K."/>
            <person name="Pangilinan J."/>
            <person name="Lipzen A."/>
            <person name="Riley R."/>
            <person name="Andreopoulos W."/>
            <person name="He G."/>
            <person name="Johnson J."/>
            <person name="Barry K.W."/>
            <person name="Grigoriev I.V."/>
            <person name="Nagy L."/>
            <person name="Hibbett D."/>
            <person name="Henrissat B."/>
            <person name="Matheny P.B."/>
            <person name="Labbe J."/>
            <person name="Martin A.F."/>
        </authorList>
    </citation>
    <scope>NUCLEOTIDE SEQUENCE</scope>
    <source>
        <strain evidence="1">BPL698</strain>
    </source>
</reference>
<keyword evidence="2" id="KW-1185">Reference proteome</keyword>
<organism evidence="1 2">
    <name type="scientific">Russula earlei</name>
    <dbReference type="NCBI Taxonomy" id="71964"/>
    <lineage>
        <taxon>Eukaryota</taxon>
        <taxon>Fungi</taxon>
        <taxon>Dikarya</taxon>
        <taxon>Basidiomycota</taxon>
        <taxon>Agaricomycotina</taxon>
        <taxon>Agaricomycetes</taxon>
        <taxon>Russulales</taxon>
        <taxon>Russulaceae</taxon>
        <taxon>Russula</taxon>
    </lineage>
</organism>
<comment type="caution">
    <text evidence="1">The sequence shown here is derived from an EMBL/GenBank/DDBJ whole genome shotgun (WGS) entry which is preliminary data.</text>
</comment>
<evidence type="ECO:0000313" key="1">
    <source>
        <dbReference type="EMBL" id="KAI9435370.1"/>
    </source>
</evidence>
<dbReference type="EMBL" id="JAGFNK010001065">
    <property type="protein sequence ID" value="KAI9435370.1"/>
    <property type="molecule type" value="Genomic_DNA"/>
</dbReference>
<dbReference type="Proteomes" id="UP001207468">
    <property type="component" value="Unassembled WGS sequence"/>
</dbReference>
<evidence type="ECO:0000313" key="2">
    <source>
        <dbReference type="Proteomes" id="UP001207468"/>
    </source>
</evidence>
<gene>
    <name evidence="1" type="ORF">F5148DRAFT_1380385</name>
</gene>
<protein>
    <submittedName>
        <fullName evidence="1">Uncharacterized protein</fullName>
    </submittedName>
</protein>
<name>A0ACC0TTK0_9AGAM</name>